<dbReference type="InterPro" id="IPR021299">
    <property type="entry name" value="DUF2871"/>
</dbReference>
<reference evidence="2 3" key="1">
    <citation type="submission" date="2020-06" db="EMBL/GenBank/DDBJ databases">
        <authorList>
            <person name="Criscuolo A."/>
        </authorList>
    </citation>
    <scope>NUCLEOTIDE SEQUENCE [LARGE SCALE GENOMIC DNA]</scope>
    <source>
        <strain evidence="2">1804121828</strain>
    </source>
</reference>
<feature type="transmembrane region" description="Helical" evidence="1">
    <location>
        <begin position="72"/>
        <end position="93"/>
    </location>
</feature>
<feature type="transmembrane region" description="Helical" evidence="1">
    <location>
        <begin position="257"/>
        <end position="276"/>
    </location>
</feature>
<dbReference type="EMBL" id="CAIJCS010000028">
    <property type="protein sequence ID" value="CAC9935793.1"/>
    <property type="molecule type" value="Genomic_DNA"/>
</dbReference>
<feature type="transmembrane region" description="Helical" evidence="1">
    <location>
        <begin position="33"/>
        <end position="52"/>
    </location>
</feature>
<sequence>MFKIVEVYFDLVYLLLMMGFGLALLLEKGKRAKLLAAMAILLDLGDACHLLPRVYGHLSPGGLAGNQMYLSYGQMITSLTMSVFYLLYFYYYRVAGGKATKERQWLIYGLLALRVVLVLLPGNNWGGESPYAMGLIRNIPFLIMGLALVAWTYGDGKIPGFKRASYLIAASFFFYALVVIVSPFIPAFGAFMLPKTVCYILLVDCLYEKEAGKINERKIGKGAVVCLELGLLLGALYREFTRINGFTERTTLSLAHPHMLLLGAVFSFALFLYLRVEKQDGRNLHRNYRFYLLTIYYFIASLVIRGIYTLASGGAALYPDAALSGMAGLGHIALTVSMIALTLKARKEPEAMEQTA</sequence>
<feature type="transmembrane region" description="Helical" evidence="1">
    <location>
        <begin position="6"/>
        <end position="26"/>
    </location>
</feature>
<protein>
    <recommendedName>
        <fullName evidence="4">Beta-carotene 15,15'-monooxygenase</fullName>
    </recommendedName>
</protein>
<dbReference type="RefSeq" id="WP_180500865.1">
    <property type="nucleotide sequence ID" value="NZ_CAIJCS010000028.1"/>
</dbReference>
<feature type="transmembrane region" description="Helical" evidence="1">
    <location>
        <begin position="323"/>
        <end position="343"/>
    </location>
</feature>
<accession>A0A6V6Y736</accession>
<comment type="caution">
    <text evidence="2">The sequence shown here is derived from an EMBL/GenBank/DDBJ whole genome shotgun (WGS) entry which is preliminary data.</text>
</comment>
<organism evidence="2 3">
    <name type="scientific">Aedoeadaptatus nemausensis</name>
    <dbReference type="NCBI Taxonomy" id="2582829"/>
    <lineage>
        <taxon>Bacteria</taxon>
        <taxon>Bacillati</taxon>
        <taxon>Bacillota</taxon>
        <taxon>Tissierellia</taxon>
        <taxon>Tissierellales</taxon>
        <taxon>Peptoniphilaceae</taxon>
        <taxon>Aedoeadaptatus</taxon>
    </lineage>
</organism>
<dbReference type="AlphaFoldDB" id="A0A6V6Y736"/>
<feature type="transmembrane region" description="Helical" evidence="1">
    <location>
        <begin position="135"/>
        <end position="154"/>
    </location>
</feature>
<keyword evidence="1" id="KW-0472">Membrane</keyword>
<keyword evidence="1" id="KW-1133">Transmembrane helix</keyword>
<name>A0A6V6Y736_9FIRM</name>
<evidence type="ECO:0008006" key="4">
    <source>
        <dbReference type="Google" id="ProtNLM"/>
    </source>
</evidence>
<feature type="transmembrane region" description="Helical" evidence="1">
    <location>
        <begin position="166"/>
        <end position="185"/>
    </location>
</feature>
<evidence type="ECO:0000313" key="3">
    <source>
        <dbReference type="Proteomes" id="UP000586454"/>
    </source>
</evidence>
<feature type="transmembrane region" description="Helical" evidence="1">
    <location>
        <begin position="288"/>
        <end position="311"/>
    </location>
</feature>
<feature type="transmembrane region" description="Helical" evidence="1">
    <location>
        <begin position="105"/>
        <end position="123"/>
    </location>
</feature>
<gene>
    <name evidence="2" type="ORF">PEPNEM18_01601</name>
</gene>
<evidence type="ECO:0000313" key="2">
    <source>
        <dbReference type="EMBL" id="CAC9935793.1"/>
    </source>
</evidence>
<dbReference type="Proteomes" id="UP000586454">
    <property type="component" value="Unassembled WGS sequence"/>
</dbReference>
<proteinExistence type="predicted"/>
<keyword evidence="1" id="KW-0812">Transmembrane</keyword>
<evidence type="ECO:0000256" key="1">
    <source>
        <dbReference type="SAM" id="Phobius"/>
    </source>
</evidence>
<keyword evidence="3" id="KW-1185">Reference proteome</keyword>
<dbReference type="Pfam" id="PF11070">
    <property type="entry name" value="DUF2871"/>
    <property type="match status" value="1"/>
</dbReference>